<dbReference type="Pfam" id="PF13692">
    <property type="entry name" value="Glyco_trans_1_4"/>
    <property type="match status" value="1"/>
</dbReference>
<dbReference type="PANTHER" id="PTHR46401:SF2">
    <property type="entry name" value="GLYCOSYLTRANSFERASE WBBK-RELATED"/>
    <property type="match status" value="1"/>
</dbReference>
<organism evidence="2 3">
    <name type="scientific">Pseudohalioglobus lutimaris</name>
    <dbReference type="NCBI Taxonomy" id="1737061"/>
    <lineage>
        <taxon>Bacteria</taxon>
        <taxon>Pseudomonadati</taxon>
        <taxon>Pseudomonadota</taxon>
        <taxon>Gammaproteobacteria</taxon>
        <taxon>Cellvibrionales</taxon>
        <taxon>Halieaceae</taxon>
        <taxon>Pseudohalioglobus</taxon>
    </lineage>
</organism>
<keyword evidence="1" id="KW-0808">Transferase</keyword>
<dbReference type="OrthoDB" id="9775208at2"/>
<reference evidence="2 3" key="1">
    <citation type="submission" date="2018-01" db="EMBL/GenBank/DDBJ databases">
        <title>The draft genome sequence of Halioglobus lutimaris HF004.</title>
        <authorList>
            <person name="Du Z.-J."/>
            <person name="Shi M.-J."/>
        </authorList>
    </citation>
    <scope>NUCLEOTIDE SEQUENCE [LARGE SCALE GENOMIC DNA]</scope>
    <source>
        <strain evidence="2 3">HF004</strain>
    </source>
</reference>
<dbReference type="Proteomes" id="UP000235005">
    <property type="component" value="Unassembled WGS sequence"/>
</dbReference>
<dbReference type="EMBL" id="PKUS01000016">
    <property type="protein sequence ID" value="PLW68330.1"/>
    <property type="molecule type" value="Genomic_DNA"/>
</dbReference>
<dbReference type="SUPFAM" id="SSF53756">
    <property type="entry name" value="UDP-Glycosyltransferase/glycogen phosphorylase"/>
    <property type="match status" value="1"/>
</dbReference>
<dbReference type="Gene3D" id="3.40.50.2000">
    <property type="entry name" value="Glycogen Phosphorylase B"/>
    <property type="match status" value="2"/>
</dbReference>
<gene>
    <name evidence="2" type="ORF">C0039_13115</name>
</gene>
<dbReference type="CDD" id="cd03801">
    <property type="entry name" value="GT4_PimA-like"/>
    <property type="match status" value="1"/>
</dbReference>
<protein>
    <recommendedName>
        <fullName evidence="4">Glycosyl transferase family 1 domain-containing protein</fullName>
    </recommendedName>
</protein>
<evidence type="ECO:0000313" key="3">
    <source>
        <dbReference type="Proteomes" id="UP000235005"/>
    </source>
</evidence>
<evidence type="ECO:0008006" key="4">
    <source>
        <dbReference type="Google" id="ProtNLM"/>
    </source>
</evidence>
<keyword evidence="3" id="KW-1185">Reference proteome</keyword>
<evidence type="ECO:0000256" key="1">
    <source>
        <dbReference type="ARBA" id="ARBA00022679"/>
    </source>
</evidence>
<dbReference type="PANTHER" id="PTHR46401">
    <property type="entry name" value="GLYCOSYLTRANSFERASE WBBK-RELATED"/>
    <property type="match status" value="1"/>
</dbReference>
<name>A0A2N5X1J5_9GAMM</name>
<dbReference type="AlphaFoldDB" id="A0A2N5X1J5"/>
<evidence type="ECO:0000313" key="2">
    <source>
        <dbReference type="EMBL" id="PLW68330.1"/>
    </source>
</evidence>
<proteinExistence type="predicted"/>
<comment type="caution">
    <text evidence="2">The sequence shown here is derived from an EMBL/GenBank/DDBJ whole genome shotgun (WGS) entry which is preliminary data.</text>
</comment>
<accession>A0A2N5X1J5</accession>
<dbReference type="GO" id="GO:0016757">
    <property type="term" value="F:glycosyltransferase activity"/>
    <property type="evidence" value="ECO:0007669"/>
    <property type="project" value="TreeGrafter"/>
</dbReference>
<sequence>MKKLVIGTSVPAVAPGGIPTFIGYLKKSDTYSDCHFLEWCDRESGSQLSLGDYSRNKFFRTIASQFKVLSVAHRYEEIEVHSIRTGLFALIFFRRKCSFFYHGPGFQEAAVEGSGELSVLRLYIVEALMLRNLRKYYTASRAFRRRLHENHGVPIRRIEVVRPQADFDRYRYGALVKKKFNSLDKNGIISCVICRRLVNRVGVIEFLEALRAIDLDEKVRVTIVGSGPLEDRVRSASTLDERVVFLGELTEAERDDVYSDSHFNVVPTLHLEGLGMVIYEGLKFGAIPLVTACDGMPELLEELEVGEYFENVKRLILAIDRSTIRRELNRLCE</sequence>
<dbReference type="RefSeq" id="WP_101518299.1">
    <property type="nucleotide sequence ID" value="NZ_PKUS01000016.1"/>
</dbReference>